<dbReference type="EMBL" id="JACCAU010000001">
    <property type="protein sequence ID" value="NYH16348.1"/>
    <property type="molecule type" value="Genomic_DNA"/>
</dbReference>
<dbReference type="SUPFAM" id="SSF46689">
    <property type="entry name" value="Homeodomain-like"/>
    <property type="match status" value="2"/>
</dbReference>
<evidence type="ECO:0000256" key="1">
    <source>
        <dbReference type="ARBA" id="ARBA00023015"/>
    </source>
</evidence>
<dbReference type="InterPro" id="IPR009057">
    <property type="entry name" value="Homeodomain-like_sf"/>
</dbReference>
<proteinExistence type="predicted"/>
<gene>
    <name evidence="5" type="ORF">GGD41_003576</name>
</gene>
<evidence type="ECO:0000313" key="6">
    <source>
        <dbReference type="Proteomes" id="UP000572540"/>
    </source>
</evidence>
<dbReference type="InterPro" id="IPR050959">
    <property type="entry name" value="MarA-like"/>
</dbReference>
<keyword evidence="3" id="KW-0804">Transcription</keyword>
<dbReference type="Pfam" id="PF06445">
    <property type="entry name" value="GyrI-like"/>
    <property type="match status" value="1"/>
</dbReference>
<organism evidence="5 6">
    <name type="scientific">Paraburkholderia bryophila</name>
    <dbReference type="NCBI Taxonomy" id="420952"/>
    <lineage>
        <taxon>Bacteria</taxon>
        <taxon>Pseudomonadati</taxon>
        <taxon>Pseudomonadota</taxon>
        <taxon>Betaproteobacteria</taxon>
        <taxon>Burkholderiales</taxon>
        <taxon>Burkholderiaceae</taxon>
        <taxon>Paraburkholderia</taxon>
    </lineage>
</organism>
<dbReference type="Gene3D" id="1.10.10.60">
    <property type="entry name" value="Homeodomain-like"/>
    <property type="match status" value="2"/>
</dbReference>
<dbReference type="RefSeq" id="WP_179712610.1">
    <property type="nucleotide sequence ID" value="NZ_JACCAU010000001.1"/>
</dbReference>
<keyword evidence="2" id="KW-0238">DNA-binding</keyword>
<dbReference type="SMART" id="SM00342">
    <property type="entry name" value="HTH_ARAC"/>
    <property type="match status" value="1"/>
</dbReference>
<dbReference type="AlphaFoldDB" id="A0A7Y9W9L0"/>
<dbReference type="Proteomes" id="UP000572540">
    <property type="component" value="Unassembled WGS sequence"/>
</dbReference>
<evidence type="ECO:0000256" key="2">
    <source>
        <dbReference type="ARBA" id="ARBA00023125"/>
    </source>
</evidence>
<dbReference type="PROSITE" id="PS01124">
    <property type="entry name" value="HTH_ARAC_FAMILY_2"/>
    <property type="match status" value="1"/>
</dbReference>
<evidence type="ECO:0000313" key="5">
    <source>
        <dbReference type="EMBL" id="NYH16348.1"/>
    </source>
</evidence>
<dbReference type="PANTHER" id="PTHR47504:SF5">
    <property type="entry name" value="RIGHT ORIGIN-BINDING PROTEIN"/>
    <property type="match status" value="1"/>
</dbReference>
<protein>
    <submittedName>
        <fullName evidence="5">AraC family transcriptional regulator</fullName>
    </submittedName>
</protein>
<keyword evidence="1" id="KW-0805">Transcription regulation</keyword>
<dbReference type="Gene3D" id="3.20.80.10">
    <property type="entry name" value="Regulatory factor, effector binding domain"/>
    <property type="match status" value="1"/>
</dbReference>
<evidence type="ECO:0000259" key="4">
    <source>
        <dbReference type="PROSITE" id="PS01124"/>
    </source>
</evidence>
<dbReference type="PANTHER" id="PTHR47504">
    <property type="entry name" value="RIGHT ORIGIN-BINDING PROTEIN"/>
    <property type="match status" value="1"/>
</dbReference>
<accession>A0A7Y9W9L0</accession>
<sequence>MNPVTKALWFIEIELGDELTLERISSTCGMSRFGLSRLFSMSTGWPVMRYVRSRRLTRAARSLTQGAPDILSVAIDAGYGSHEAFTRAFHDLFGVTPEQVRARRDLDGLSLVEPLRMKEMKLTDITEPRFEMSERLLIAGIGGRFTFETNEGIPALWQTFNPYIGNLPDQVSCVTYGVCCNADGEGGFDYIAGVQVRSPDRLPASFCCVEIEPQRYAVFEHKGHIATLHETVHSIWNKWLPESGMEAAEAPEFERYSEDFDPCAGTGVLEIWLPVKDGVRRSD</sequence>
<evidence type="ECO:0000256" key="3">
    <source>
        <dbReference type="ARBA" id="ARBA00023163"/>
    </source>
</evidence>
<dbReference type="InterPro" id="IPR029442">
    <property type="entry name" value="GyrI-like"/>
</dbReference>
<dbReference type="InterPro" id="IPR010499">
    <property type="entry name" value="AraC_E-bd"/>
</dbReference>
<dbReference type="InterPro" id="IPR011256">
    <property type="entry name" value="Reg_factor_effector_dom_sf"/>
</dbReference>
<dbReference type="SUPFAM" id="SSF55136">
    <property type="entry name" value="Probable bacterial effector-binding domain"/>
    <property type="match status" value="1"/>
</dbReference>
<dbReference type="SMART" id="SM00871">
    <property type="entry name" value="AraC_E_bind"/>
    <property type="match status" value="1"/>
</dbReference>
<feature type="domain" description="HTH araC/xylS-type" evidence="4">
    <location>
        <begin position="5"/>
        <end position="103"/>
    </location>
</feature>
<dbReference type="InterPro" id="IPR018060">
    <property type="entry name" value="HTH_AraC"/>
</dbReference>
<comment type="caution">
    <text evidence="5">The sequence shown here is derived from an EMBL/GenBank/DDBJ whole genome shotgun (WGS) entry which is preliminary data.</text>
</comment>
<dbReference type="GO" id="GO:0043565">
    <property type="term" value="F:sequence-specific DNA binding"/>
    <property type="evidence" value="ECO:0007669"/>
    <property type="project" value="InterPro"/>
</dbReference>
<dbReference type="Pfam" id="PF12833">
    <property type="entry name" value="HTH_18"/>
    <property type="match status" value="1"/>
</dbReference>
<reference evidence="5 6" key="1">
    <citation type="submission" date="2020-07" db="EMBL/GenBank/DDBJ databases">
        <title>Exploring microbial biodiversity for novel pathways involved in the catabolism of aromatic compounds derived from lignin.</title>
        <authorList>
            <person name="Elkins J."/>
        </authorList>
    </citation>
    <scope>NUCLEOTIDE SEQUENCE [LARGE SCALE GENOMIC DNA]</scope>
    <source>
        <strain evidence="5 6">H2C3B</strain>
    </source>
</reference>
<dbReference type="GO" id="GO:0003700">
    <property type="term" value="F:DNA-binding transcription factor activity"/>
    <property type="evidence" value="ECO:0007669"/>
    <property type="project" value="InterPro"/>
</dbReference>
<name>A0A7Y9W9L0_9BURK</name>